<keyword evidence="2" id="KW-0808">Transferase</keyword>
<dbReference type="Gene3D" id="3.90.1420.10">
    <property type="entry name" value="Rubisco LSMT, substrate-binding domain"/>
    <property type="match status" value="1"/>
</dbReference>
<evidence type="ECO:0000256" key="3">
    <source>
        <dbReference type="ARBA" id="ARBA00022691"/>
    </source>
</evidence>
<reference evidence="4 5" key="1">
    <citation type="submission" date="2024-03" db="EMBL/GenBank/DDBJ databases">
        <title>Complete genome sequence of the green alga Chloropicon roscoffensis RCC1871.</title>
        <authorList>
            <person name="Lemieux C."/>
            <person name="Pombert J.-F."/>
            <person name="Otis C."/>
            <person name="Turmel M."/>
        </authorList>
    </citation>
    <scope>NUCLEOTIDE SEQUENCE [LARGE SCALE GENOMIC DNA]</scope>
    <source>
        <strain evidence="4 5">RCC1871</strain>
    </source>
</reference>
<evidence type="ECO:0000313" key="4">
    <source>
        <dbReference type="EMBL" id="WZN65708.1"/>
    </source>
</evidence>
<keyword evidence="3" id="KW-0949">S-adenosyl-L-methionine</keyword>
<name>A0AAX4PHI7_9CHLO</name>
<dbReference type="GO" id="GO:0032259">
    <property type="term" value="P:methylation"/>
    <property type="evidence" value="ECO:0007669"/>
    <property type="project" value="UniProtKB-KW"/>
</dbReference>
<dbReference type="EMBL" id="CP151513">
    <property type="protein sequence ID" value="WZN65708.1"/>
    <property type="molecule type" value="Genomic_DNA"/>
</dbReference>
<proteinExistence type="predicted"/>
<dbReference type="SUPFAM" id="SSF81822">
    <property type="entry name" value="RuBisCo LSMT C-terminal, substrate-binding domain"/>
    <property type="match status" value="1"/>
</dbReference>
<keyword evidence="1" id="KW-0489">Methyltransferase</keyword>
<dbReference type="GO" id="GO:0016279">
    <property type="term" value="F:protein-lysine N-methyltransferase activity"/>
    <property type="evidence" value="ECO:0007669"/>
    <property type="project" value="TreeGrafter"/>
</dbReference>
<dbReference type="InterPro" id="IPR036464">
    <property type="entry name" value="Rubisco_LSMT_subst-bd_sf"/>
</dbReference>
<dbReference type="SUPFAM" id="SSF82199">
    <property type="entry name" value="SET domain"/>
    <property type="match status" value="1"/>
</dbReference>
<protein>
    <submittedName>
        <fullName evidence="4">Ribosomal lysine N-methyltransferase</fullName>
    </submittedName>
</protein>
<dbReference type="PANTHER" id="PTHR13271:SF154">
    <property type="entry name" value="GRIP DOMAIN-CONTAINING PROTEIN"/>
    <property type="match status" value="1"/>
</dbReference>
<dbReference type="PANTHER" id="PTHR13271">
    <property type="entry name" value="UNCHARACTERIZED PUTATIVE METHYLTRANSFERASE"/>
    <property type="match status" value="1"/>
</dbReference>
<dbReference type="Gene3D" id="3.90.1410.10">
    <property type="entry name" value="set domain protein methyltransferase, domain 1"/>
    <property type="match status" value="1"/>
</dbReference>
<organism evidence="4 5">
    <name type="scientific">Chloropicon roscoffensis</name>
    <dbReference type="NCBI Taxonomy" id="1461544"/>
    <lineage>
        <taxon>Eukaryota</taxon>
        <taxon>Viridiplantae</taxon>
        <taxon>Chlorophyta</taxon>
        <taxon>Chloropicophyceae</taxon>
        <taxon>Chloropicales</taxon>
        <taxon>Chloropicaceae</taxon>
        <taxon>Chloropicon</taxon>
    </lineage>
</organism>
<dbReference type="Proteomes" id="UP001472866">
    <property type="component" value="Chromosome 13"/>
</dbReference>
<evidence type="ECO:0000256" key="2">
    <source>
        <dbReference type="ARBA" id="ARBA00022679"/>
    </source>
</evidence>
<keyword evidence="5" id="KW-1185">Reference proteome</keyword>
<accession>A0AAX4PHI7</accession>
<dbReference type="InterPro" id="IPR050600">
    <property type="entry name" value="SETD3_SETD6_MTase"/>
</dbReference>
<evidence type="ECO:0000313" key="5">
    <source>
        <dbReference type="Proteomes" id="UP001472866"/>
    </source>
</evidence>
<dbReference type="InterPro" id="IPR046341">
    <property type="entry name" value="SET_dom_sf"/>
</dbReference>
<evidence type="ECO:0000256" key="1">
    <source>
        <dbReference type="ARBA" id="ARBA00022603"/>
    </source>
</evidence>
<sequence length="693" mass="76498">MKMAPEEKAEPIGYRLSERVGGTESVRNLLSWAIDRHGAAISSPSVVLRDRRATSRESGGPGDGTDDALDSDLISVFTCVDDLSANEEVFRIPPSVYLRAESPGKWRDALESVLAEDPDLRRRHAELSERDKLSFRLLLECGDEGSHWRPYIDALPRDDPCLSSWDQESLSLLRGTPIWRSTKCFRDNLDILGEPGSDLAHFASLAASRLPSGNDRPKLRWCHQMVMSRAFGIKYGGQEENGDPLPTLVPVVDLLDHSNEAKVSWTVGEASGGSFVFRVDAAVPRGGQLFTNYGGKGNEELLRGYGFTLESNPHDFYVIELGVGGSEMRDDPTAWNLRLRLLQLLGCKKSHALTMSDPFPTALLAAATACVLPQAEVYLSLASLAEGVEAPPLGSWLRAARRRCHALRALEMLRSQIEGNLAKLTEVATIEEDEGGLHGYTSYASESRFRHLMAVHYRLGLKRILREAAARVAEVEKTFLILDSVAGSNKNDNGGGEEESDILEVDLASLGSGAAKAHKARLMVALDLPMAHFFSPDAMADPAKSLSYLCTCASLMSMKVEKLGKLGSEGLLERSDELERVRARLRDKMAHYQTPLPSAERVVRDRELALIGARRPFLSRLRKSAGHPQILKKCGLLLEKEIQRQFPQGREGFGQLREGLRVLALRSKCWDEVHGALPPWWGEPPAKRPRGEC</sequence>
<dbReference type="AlphaFoldDB" id="A0AAX4PHI7"/>
<gene>
    <name evidence="4" type="ORF">HKI87_13g72700</name>
</gene>